<evidence type="ECO:0000259" key="1">
    <source>
        <dbReference type="PROSITE" id="PS51186"/>
    </source>
</evidence>
<dbReference type="CDD" id="cd04301">
    <property type="entry name" value="NAT_SF"/>
    <property type="match status" value="1"/>
</dbReference>
<feature type="domain" description="N-acetyltransferase" evidence="1">
    <location>
        <begin position="4"/>
        <end position="152"/>
    </location>
</feature>
<name>A0A9X2CH96_9GAMM</name>
<protein>
    <submittedName>
        <fullName evidence="2">GNAT family N-acetyltransferase</fullName>
    </submittedName>
</protein>
<dbReference type="GO" id="GO:0016747">
    <property type="term" value="F:acyltransferase activity, transferring groups other than amino-acyl groups"/>
    <property type="evidence" value="ECO:0007669"/>
    <property type="project" value="InterPro"/>
</dbReference>
<evidence type="ECO:0000313" key="2">
    <source>
        <dbReference type="EMBL" id="MCL1138260.1"/>
    </source>
</evidence>
<dbReference type="SUPFAM" id="SSF55729">
    <property type="entry name" value="Acyl-CoA N-acyltransferases (Nat)"/>
    <property type="match status" value="1"/>
</dbReference>
<dbReference type="InterPro" id="IPR016181">
    <property type="entry name" value="Acyl_CoA_acyltransferase"/>
</dbReference>
<comment type="caution">
    <text evidence="2">The sequence shown here is derived from an EMBL/GenBank/DDBJ whole genome shotgun (WGS) entry which is preliminary data.</text>
</comment>
<evidence type="ECO:0000313" key="3">
    <source>
        <dbReference type="Proteomes" id="UP001139293"/>
    </source>
</evidence>
<gene>
    <name evidence="2" type="ORF">L2740_06815</name>
</gene>
<reference evidence="2" key="1">
    <citation type="submission" date="2022-01" db="EMBL/GenBank/DDBJ databases">
        <title>Whole genome-based taxonomy of the Shewanellaceae.</title>
        <authorList>
            <person name="Martin-Rodriguez A.J."/>
        </authorList>
    </citation>
    <scope>NUCLEOTIDE SEQUENCE</scope>
    <source>
        <strain evidence="2">KCTC 23973</strain>
    </source>
</reference>
<dbReference type="Proteomes" id="UP001139293">
    <property type="component" value="Unassembled WGS sequence"/>
</dbReference>
<dbReference type="EMBL" id="JAKILB010000003">
    <property type="protein sequence ID" value="MCL1138260.1"/>
    <property type="molecule type" value="Genomic_DNA"/>
</dbReference>
<accession>A0A9X2CH96</accession>
<dbReference type="Pfam" id="PF00583">
    <property type="entry name" value="Acetyltransf_1"/>
    <property type="match status" value="1"/>
</dbReference>
<proteinExistence type="predicted"/>
<sequence>MYTIEIEAVTEFTPAVLELIQTVYSVIPEFENGYASQEISQRLLAGPALLLIAKVESEIAGFKLGYQTEDNVFYSWLGGVAPDFRGLGLAKSLLEYQEKWAKEQGYQRIDVKTRNCFPAMLNMLISSQYQITAMVSDAQNHSQNKLHLQKHV</sequence>
<keyword evidence="3" id="KW-1185">Reference proteome</keyword>
<dbReference type="Gene3D" id="3.40.630.30">
    <property type="match status" value="1"/>
</dbReference>
<organism evidence="2 3">
    <name type="scientific">Shewanella pneumatophori</name>
    <dbReference type="NCBI Taxonomy" id="314092"/>
    <lineage>
        <taxon>Bacteria</taxon>
        <taxon>Pseudomonadati</taxon>
        <taxon>Pseudomonadota</taxon>
        <taxon>Gammaproteobacteria</taxon>
        <taxon>Alteromonadales</taxon>
        <taxon>Shewanellaceae</taxon>
        <taxon>Shewanella</taxon>
    </lineage>
</organism>
<dbReference type="RefSeq" id="WP_248949339.1">
    <property type="nucleotide sequence ID" value="NZ_JAKILB010000003.1"/>
</dbReference>
<dbReference type="PROSITE" id="PS51186">
    <property type="entry name" value="GNAT"/>
    <property type="match status" value="1"/>
</dbReference>
<dbReference type="AlphaFoldDB" id="A0A9X2CH96"/>
<dbReference type="InterPro" id="IPR000182">
    <property type="entry name" value="GNAT_dom"/>
</dbReference>